<name>A0A5C3L751_COPMA</name>
<proteinExistence type="predicted"/>
<accession>A0A5C3L751</accession>
<evidence type="ECO:0000313" key="1">
    <source>
        <dbReference type="EMBL" id="TFK28515.1"/>
    </source>
</evidence>
<organism evidence="1 2">
    <name type="scientific">Coprinopsis marcescibilis</name>
    <name type="common">Agaric fungus</name>
    <name type="synonym">Psathyrella marcescibilis</name>
    <dbReference type="NCBI Taxonomy" id="230819"/>
    <lineage>
        <taxon>Eukaryota</taxon>
        <taxon>Fungi</taxon>
        <taxon>Dikarya</taxon>
        <taxon>Basidiomycota</taxon>
        <taxon>Agaricomycotina</taxon>
        <taxon>Agaricomycetes</taxon>
        <taxon>Agaricomycetidae</taxon>
        <taxon>Agaricales</taxon>
        <taxon>Agaricineae</taxon>
        <taxon>Psathyrellaceae</taxon>
        <taxon>Coprinopsis</taxon>
    </lineage>
</organism>
<dbReference type="EMBL" id="ML210155">
    <property type="protein sequence ID" value="TFK28515.1"/>
    <property type="molecule type" value="Genomic_DNA"/>
</dbReference>
<protein>
    <recommendedName>
        <fullName evidence="3">F-box domain-containing protein</fullName>
    </recommendedName>
</protein>
<dbReference type="Proteomes" id="UP000307440">
    <property type="component" value="Unassembled WGS sequence"/>
</dbReference>
<dbReference type="SUPFAM" id="SSF52047">
    <property type="entry name" value="RNI-like"/>
    <property type="match status" value="1"/>
</dbReference>
<dbReference type="AlphaFoldDB" id="A0A5C3L751"/>
<sequence length="339" mass="37902">MSVDSLPQELVDLIFALLCDDRRALAALSLALAITHLTLRGILKVPYAWLKTFPALEELFLEGVTFVKESNQTTVADTMSSQHPQVEVGQRLPRIKRLKLGLSNRSWVPASFLGYIGHSSSIPLDDLQELSLSETLSPGPVVFNSLGFLVFIASPAEVLLDRMFPNLTRLEVDIHRSRPDLEVSNSPDWINFSHLSNLEHIQINIEIPPEDEVRAARHVEWLGDRLQPGLVSCPKLRTLTLRFSVLQGRKNAVSEVSGELPPGLATHLEKFFLGFRAAEVVELSLCVPKSAANQERLDEFKSIFSRLEDMGPASFRLSITILKDSPVCMFPADHDDFWD</sequence>
<keyword evidence="2" id="KW-1185">Reference proteome</keyword>
<evidence type="ECO:0008006" key="3">
    <source>
        <dbReference type="Google" id="ProtNLM"/>
    </source>
</evidence>
<reference evidence="1 2" key="1">
    <citation type="journal article" date="2019" name="Nat. Ecol. Evol.">
        <title>Megaphylogeny resolves global patterns of mushroom evolution.</title>
        <authorList>
            <person name="Varga T."/>
            <person name="Krizsan K."/>
            <person name="Foldi C."/>
            <person name="Dima B."/>
            <person name="Sanchez-Garcia M."/>
            <person name="Sanchez-Ramirez S."/>
            <person name="Szollosi G.J."/>
            <person name="Szarkandi J.G."/>
            <person name="Papp V."/>
            <person name="Albert L."/>
            <person name="Andreopoulos W."/>
            <person name="Angelini C."/>
            <person name="Antonin V."/>
            <person name="Barry K.W."/>
            <person name="Bougher N.L."/>
            <person name="Buchanan P."/>
            <person name="Buyck B."/>
            <person name="Bense V."/>
            <person name="Catcheside P."/>
            <person name="Chovatia M."/>
            <person name="Cooper J."/>
            <person name="Damon W."/>
            <person name="Desjardin D."/>
            <person name="Finy P."/>
            <person name="Geml J."/>
            <person name="Haridas S."/>
            <person name="Hughes K."/>
            <person name="Justo A."/>
            <person name="Karasinski D."/>
            <person name="Kautmanova I."/>
            <person name="Kiss B."/>
            <person name="Kocsube S."/>
            <person name="Kotiranta H."/>
            <person name="LaButti K.M."/>
            <person name="Lechner B.E."/>
            <person name="Liimatainen K."/>
            <person name="Lipzen A."/>
            <person name="Lukacs Z."/>
            <person name="Mihaltcheva S."/>
            <person name="Morgado L.N."/>
            <person name="Niskanen T."/>
            <person name="Noordeloos M.E."/>
            <person name="Ohm R.A."/>
            <person name="Ortiz-Santana B."/>
            <person name="Ovrebo C."/>
            <person name="Racz N."/>
            <person name="Riley R."/>
            <person name="Savchenko A."/>
            <person name="Shiryaev A."/>
            <person name="Soop K."/>
            <person name="Spirin V."/>
            <person name="Szebenyi C."/>
            <person name="Tomsovsky M."/>
            <person name="Tulloss R.E."/>
            <person name="Uehling J."/>
            <person name="Grigoriev I.V."/>
            <person name="Vagvolgyi C."/>
            <person name="Papp T."/>
            <person name="Martin F.M."/>
            <person name="Miettinen O."/>
            <person name="Hibbett D.S."/>
            <person name="Nagy L.G."/>
        </authorList>
    </citation>
    <scope>NUCLEOTIDE SEQUENCE [LARGE SCALE GENOMIC DNA]</scope>
    <source>
        <strain evidence="1 2">CBS 121175</strain>
    </source>
</reference>
<evidence type="ECO:0000313" key="2">
    <source>
        <dbReference type="Proteomes" id="UP000307440"/>
    </source>
</evidence>
<gene>
    <name evidence="1" type="ORF">FA15DRAFT_714151</name>
</gene>